<protein>
    <recommendedName>
        <fullName evidence="4">COP9 signalosome complex subunit 4</fullName>
    </recommendedName>
</protein>
<organism evidence="9 10">
    <name type="scientific">Rhynchospora tenuis</name>
    <dbReference type="NCBI Taxonomy" id="198213"/>
    <lineage>
        <taxon>Eukaryota</taxon>
        <taxon>Viridiplantae</taxon>
        <taxon>Streptophyta</taxon>
        <taxon>Embryophyta</taxon>
        <taxon>Tracheophyta</taxon>
        <taxon>Spermatophyta</taxon>
        <taxon>Magnoliopsida</taxon>
        <taxon>Liliopsida</taxon>
        <taxon>Poales</taxon>
        <taxon>Cyperaceae</taxon>
        <taxon>Cyperoideae</taxon>
        <taxon>Rhynchosporeae</taxon>
        <taxon>Rhynchospora</taxon>
    </lineage>
</organism>
<dbReference type="InterPro" id="IPR000717">
    <property type="entry name" value="PCI_dom"/>
</dbReference>
<evidence type="ECO:0000313" key="10">
    <source>
        <dbReference type="Proteomes" id="UP001210211"/>
    </source>
</evidence>
<evidence type="ECO:0000256" key="1">
    <source>
        <dbReference type="ARBA" id="ARBA00004123"/>
    </source>
</evidence>
<proteinExistence type="inferred from homology"/>
<dbReference type="InterPro" id="IPR054559">
    <property type="entry name" value="PSMD12-CSN4-like_N"/>
</dbReference>
<dbReference type="Proteomes" id="UP001210211">
    <property type="component" value="Unassembled WGS sequence"/>
</dbReference>
<accession>A0AAD5ZSS7</accession>
<evidence type="ECO:0000259" key="8">
    <source>
        <dbReference type="PROSITE" id="PS50250"/>
    </source>
</evidence>
<comment type="similarity">
    <text evidence="3">Belongs to the CSN4 family.</text>
</comment>
<gene>
    <name evidence="9" type="ORF">LUZ61_007117</name>
</gene>
<keyword evidence="5" id="KW-0963">Cytoplasm</keyword>
<evidence type="ECO:0000256" key="2">
    <source>
        <dbReference type="ARBA" id="ARBA00004496"/>
    </source>
</evidence>
<dbReference type="Pfam" id="PF01399">
    <property type="entry name" value="PCI"/>
    <property type="match status" value="1"/>
</dbReference>
<dbReference type="InterPro" id="IPR040134">
    <property type="entry name" value="PSMD12/CSN4"/>
</dbReference>
<dbReference type="GO" id="GO:0008180">
    <property type="term" value="C:COP9 signalosome"/>
    <property type="evidence" value="ECO:0007669"/>
    <property type="project" value="UniProtKB-KW"/>
</dbReference>
<name>A0AAD5ZSS7_9POAL</name>
<keyword evidence="7" id="KW-0539">Nucleus</keyword>
<dbReference type="SUPFAM" id="SSF46785">
    <property type="entry name" value="Winged helix' DNA-binding domain"/>
    <property type="match status" value="1"/>
</dbReference>
<dbReference type="SMART" id="SM00088">
    <property type="entry name" value="PINT"/>
    <property type="match status" value="1"/>
</dbReference>
<dbReference type="PANTHER" id="PTHR10855">
    <property type="entry name" value="26S PROTEASOME NON-ATPASE REGULATORY SUBUNIT 12/COP9 SIGNALOSOME COMPLEX SUBUNIT 4"/>
    <property type="match status" value="1"/>
</dbReference>
<dbReference type="GO" id="GO:0005829">
    <property type="term" value="C:cytosol"/>
    <property type="evidence" value="ECO:0007669"/>
    <property type="project" value="TreeGrafter"/>
</dbReference>
<evidence type="ECO:0000256" key="3">
    <source>
        <dbReference type="ARBA" id="ARBA00010417"/>
    </source>
</evidence>
<evidence type="ECO:0000256" key="7">
    <source>
        <dbReference type="ARBA" id="ARBA00023242"/>
    </source>
</evidence>
<evidence type="ECO:0000256" key="5">
    <source>
        <dbReference type="ARBA" id="ARBA00022490"/>
    </source>
</evidence>
<comment type="caution">
    <text evidence="9">The sequence shown here is derived from an EMBL/GenBank/DDBJ whole genome shotgun (WGS) entry which is preliminary data.</text>
</comment>
<reference evidence="9 10" key="1">
    <citation type="journal article" date="2022" name="Cell">
        <title>Repeat-based holocentromeres influence genome architecture and karyotype evolution.</title>
        <authorList>
            <person name="Hofstatter P.G."/>
            <person name="Thangavel G."/>
            <person name="Lux T."/>
            <person name="Neumann P."/>
            <person name="Vondrak T."/>
            <person name="Novak P."/>
            <person name="Zhang M."/>
            <person name="Costa L."/>
            <person name="Castellani M."/>
            <person name="Scott A."/>
            <person name="Toegelov H."/>
            <person name="Fuchs J."/>
            <person name="Mata-Sucre Y."/>
            <person name="Dias Y."/>
            <person name="Vanzela A.L.L."/>
            <person name="Huettel B."/>
            <person name="Almeida C.C.S."/>
            <person name="Simkova H."/>
            <person name="Souza G."/>
            <person name="Pedrosa-Harand A."/>
            <person name="Macas J."/>
            <person name="Mayer K.F.X."/>
            <person name="Houben A."/>
            <person name="Marques A."/>
        </authorList>
    </citation>
    <scope>NUCLEOTIDE SEQUENCE [LARGE SCALE GENOMIC DNA]</scope>
    <source>
        <strain evidence="9">RhyTen1mFocal</strain>
    </source>
</reference>
<dbReference type="PANTHER" id="PTHR10855:SF2">
    <property type="entry name" value="COP9 SIGNALOSOME COMPLEX SUBUNIT 4"/>
    <property type="match status" value="1"/>
</dbReference>
<dbReference type="Pfam" id="PF22241">
    <property type="entry name" value="PSMD12-CSN4_N"/>
    <property type="match status" value="1"/>
</dbReference>
<feature type="domain" description="PCI" evidence="8">
    <location>
        <begin position="194"/>
        <end position="395"/>
    </location>
</feature>
<dbReference type="InterPro" id="IPR036390">
    <property type="entry name" value="WH_DNA-bd_sf"/>
</dbReference>
<dbReference type="PROSITE" id="PS50250">
    <property type="entry name" value="PCI"/>
    <property type="match status" value="1"/>
</dbReference>
<comment type="subcellular location">
    <subcellularLocation>
        <location evidence="2">Cytoplasm</location>
    </subcellularLocation>
    <subcellularLocation>
        <location evidence="1">Nucleus</location>
    </subcellularLocation>
</comment>
<dbReference type="Gene3D" id="1.10.10.10">
    <property type="entry name" value="Winged helix-like DNA-binding domain superfamily/Winged helix DNA-binding domain"/>
    <property type="match status" value="2"/>
</dbReference>
<dbReference type="InterPro" id="IPR036388">
    <property type="entry name" value="WH-like_DNA-bd_sf"/>
</dbReference>
<dbReference type="EMBL" id="JAMRDG010000001">
    <property type="protein sequence ID" value="KAJ3703412.1"/>
    <property type="molecule type" value="Genomic_DNA"/>
</dbReference>
<evidence type="ECO:0000256" key="4">
    <source>
        <dbReference type="ARBA" id="ARBA00014881"/>
    </source>
</evidence>
<keyword evidence="10" id="KW-1185">Reference proteome</keyword>
<evidence type="ECO:0000313" key="9">
    <source>
        <dbReference type="EMBL" id="KAJ3703412.1"/>
    </source>
</evidence>
<keyword evidence="6" id="KW-0736">Signalosome</keyword>
<dbReference type="AlphaFoldDB" id="A0AAD5ZSS7"/>
<sequence>MENALAIAAGIADQRQKIEQYKHILASLLSSSPPDVSQAKRFIDHMVSDEVPLVVSRQLLQTFAQELGNLDPEAEKEIAQYALTQIQPRVVSFEEQVLIIREKLAELYESEHEWSQAAKMLSGIDLDSGIRLLDDAYKLSKCVHIARLYLEDDDAVSAEAFINKASFLVTTSQHEVLNLQYKVCYARILDLKRKFLEAALRYYDISQIEKRQYGDEEIDEDALEQALSAAVTCTILAGAGPQRSRVLATLYKDERCSKLKIYPILQKVYLERILRKPEIDAFAEELKPHQKALLPDNFTVLDRAMIEHNLLSASKLYTNIRFANELIIICFTSLFMPTYGFPWLIFAHSFEELGALLGIPPQKAEKIASRMIYEDRMRGSIDQVEAVIHFEDDTEELQQWDQQIAGLCQALNDILDCMTSKGVSIPV</sequence>
<evidence type="ECO:0000256" key="6">
    <source>
        <dbReference type="ARBA" id="ARBA00022790"/>
    </source>
</evidence>